<accession>A0A1S9PM98</accession>
<reference evidence="2 3" key="1">
    <citation type="submission" date="2016-07" db="EMBL/GenBank/DDBJ databases">
        <title>Genomic analysis of zinc-resistant bacterium Mucilaginibacter pedocola TBZ30.</title>
        <authorList>
            <person name="Huang J."/>
            <person name="Tang J."/>
        </authorList>
    </citation>
    <scope>NUCLEOTIDE SEQUENCE [LARGE SCALE GENOMIC DNA]</scope>
    <source>
        <strain evidence="2 3">TBZ30</strain>
    </source>
</reference>
<protein>
    <recommendedName>
        <fullName evidence="4">DUF4251 domain-containing protein</fullName>
    </recommendedName>
</protein>
<dbReference type="RefSeq" id="WP_078346269.1">
    <property type="nucleotide sequence ID" value="NZ_MBTF01000001.1"/>
</dbReference>
<comment type="caution">
    <text evidence="2">The sequence shown here is derived from an EMBL/GenBank/DDBJ whole genome shotgun (WGS) entry which is preliminary data.</text>
</comment>
<proteinExistence type="predicted"/>
<organism evidence="2 3">
    <name type="scientific">Mucilaginibacter pedocola</name>
    <dbReference type="NCBI Taxonomy" id="1792845"/>
    <lineage>
        <taxon>Bacteria</taxon>
        <taxon>Pseudomonadati</taxon>
        <taxon>Bacteroidota</taxon>
        <taxon>Sphingobacteriia</taxon>
        <taxon>Sphingobacteriales</taxon>
        <taxon>Sphingobacteriaceae</taxon>
        <taxon>Mucilaginibacter</taxon>
    </lineage>
</organism>
<feature type="chain" id="PRO_5010535725" description="DUF4251 domain-containing protein" evidence="1">
    <location>
        <begin position="24"/>
        <end position="187"/>
    </location>
</feature>
<dbReference type="Proteomes" id="UP000189739">
    <property type="component" value="Unassembled WGS sequence"/>
</dbReference>
<feature type="signal peptide" evidence="1">
    <location>
        <begin position="1"/>
        <end position="23"/>
    </location>
</feature>
<name>A0A1S9PM98_9SPHI</name>
<evidence type="ECO:0000256" key="1">
    <source>
        <dbReference type="SAM" id="SignalP"/>
    </source>
</evidence>
<gene>
    <name evidence="2" type="ORF">BC343_03220</name>
</gene>
<dbReference type="EMBL" id="MBTF01000001">
    <property type="protein sequence ID" value="OOQ62075.1"/>
    <property type="molecule type" value="Genomic_DNA"/>
</dbReference>
<evidence type="ECO:0000313" key="2">
    <source>
        <dbReference type="EMBL" id="OOQ62075.1"/>
    </source>
</evidence>
<dbReference type="InterPro" id="IPR025347">
    <property type="entry name" value="DUF4251"/>
</dbReference>
<dbReference type="Gene3D" id="2.40.128.410">
    <property type="match status" value="1"/>
</dbReference>
<keyword evidence="3" id="KW-1185">Reference proteome</keyword>
<dbReference type="AlphaFoldDB" id="A0A1S9PM98"/>
<evidence type="ECO:0008006" key="4">
    <source>
        <dbReference type="Google" id="ProtNLM"/>
    </source>
</evidence>
<sequence>MKTLAKILFAAILSCAALQPVMAQNSKAEKKAAQEAEIKQLIQSKNFVFKAQYVFPINNTAIQLLNNPGSTNPRYLNSNYDLTVTPDTVTSYLPYFGEAYFAVGYNSPSDNGIKFTSTNFEYVTTAKKNGSSIVTLRLKDAKYTNQMILTITANGTGDLSVISANRQSIRFYGFIEKPEKPKMNANK</sequence>
<dbReference type="Pfam" id="PF14059">
    <property type="entry name" value="DUF4251"/>
    <property type="match status" value="1"/>
</dbReference>
<dbReference type="STRING" id="1792845.BC343_03220"/>
<keyword evidence="1" id="KW-0732">Signal</keyword>
<evidence type="ECO:0000313" key="3">
    <source>
        <dbReference type="Proteomes" id="UP000189739"/>
    </source>
</evidence>